<dbReference type="SUPFAM" id="SSF100934">
    <property type="entry name" value="Heat shock protein 70kD (HSP70), C-terminal subdomain"/>
    <property type="match status" value="1"/>
</dbReference>
<evidence type="ECO:0000313" key="12">
    <source>
        <dbReference type="Proteomes" id="UP000230002"/>
    </source>
</evidence>
<comment type="similarity">
    <text evidence="2 9">Belongs to the heat shock protein 70 family.</text>
</comment>
<dbReference type="FunFam" id="3.30.420.40:FF:000020">
    <property type="entry name" value="Chaperone protein HscA homolog"/>
    <property type="match status" value="1"/>
</dbReference>
<comment type="caution">
    <text evidence="11">The sequence shown here is derived from an EMBL/GenBank/DDBJ whole genome shotgun (WGS) entry which is preliminary data.</text>
</comment>
<name>A0A2G8SI85_9APHY</name>
<dbReference type="SUPFAM" id="SSF100920">
    <property type="entry name" value="Heat shock protein 70kD (HSP70), peptide-binding domain"/>
    <property type="match status" value="1"/>
</dbReference>
<dbReference type="InterPro" id="IPR029048">
    <property type="entry name" value="HSP70_C_sf"/>
</dbReference>
<evidence type="ECO:0000256" key="5">
    <source>
        <dbReference type="ARBA" id="ARBA00022946"/>
    </source>
</evidence>
<evidence type="ECO:0000256" key="10">
    <source>
        <dbReference type="SAM" id="MobiDB-lite"/>
    </source>
</evidence>
<evidence type="ECO:0000256" key="3">
    <source>
        <dbReference type="ARBA" id="ARBA00022741"/>
    </source>
</evidence>
<keyword evidence="3 9" id="KW-0547">Nucleotide-binding</keyword>
<dbReference type="Gene3D" id="1.20.1270.10">
    <property type="match status" value="1"/>
</dbReference>
<dbReference type="FunFam" id="3.90.640.10:FF:000003">
    <property type="entry name" value="Molecular chaperone DnaK"/>
    <property type="match status" value="1"/>
</dbReference>
<protein>
    <recommendedName>
        <fullName evidence="8">Iron-sulfur cluster biogenesis chaperone, mitochondrial</fullName>
    </recommendedName>
</protein>
<keyword evidence="6" id="KW-0496">Mitochondrion</keyword>
<dbReference type="SUPFAM" id="SSF53067">
    <property type="entry name" value="Actin-like ATPase domain"/>
    <property type="match status" value="2"/>
</dbReference>
<dbReference type="Gene3D" id="3.30.420.40">
    <property type="match status" value="2"/>
</dbReference>
<dbReference type="GO" id="GO:0005759">
    <property type="term" value="C:mitochondrial matrix"/>
    <property type="evidence" value="ECO:0007669"/>
    <property type="project" value="UniProtKB-SubCell"/>
</dbReference>
<evidence type="ECO:0000256" key="8">
    <source>
        <dbReference type="ARBA" id="ARBA00070638"/>
    </source>
</evidence>
<dbReference type="InterPro" id="IPR018181">
    <property type="entry name" value="Heat_shock_70_CS"/>
</dbReference>
<dbReference type="AlphaFoldDB" id="A0A2G8SI85"/>
<dbReference type="Gene3D" id="2.60.34.10">
    <property type="entry name" value="Substrate Binding Domain Of DNAk, Chain A, domain 1"/>
    <property type="match status" value="1"/>
</dbReference>
<evidence type="ECO:0000256" key="9">
    <source>
        <dbReference type="RuleBase" id="RU003322"/>
    </source>
</evidence>
<dbReference type="GO" id="GO:0051082">
    <property type="term" value="F:unfolded protein binding"/>
    <property type="evidence" value="ECO:0007669"/>
    <property type="project" value="InterPro"/>
</dbReference>
<keyword evidence="12" id="KW-1185">Reference proteome</keyword>
<dbReference type="NCBIfam" id="NF003520">
    <property type="entry name" value="PRK05183.1"/>
    <property type="match status" value="1"/>
</dbReference>
<dbReference type="InterPro" id="IPR013126">
    <property type="entry name" value="Hsp_70_fam"/>
</dbReference>
<proteinExistence type="inferred from homology"/>
<dbReference type="NCBIfam" id="NF001413">
    <property type="entry name" value="PRK00290.1"/>
    <property type="match status" value="1"/>
</dbReference>
<evidence type="ECO:0000256" key="6">
    <source>
        <dbReference type="ARBA" id="ARBA00023128"/>
    </source>
</evidence>
<dbReference type="InterPro" id="IPR012725">
    <property type="entry name" value="Chaperone_DnaK"/>
</dbReference>
<dbReference type="Gene3D" id="3.90.640.10">
    <property type="entry name" value="Actin, Chain A, domain 4"/>
    <property type="match status" value="1"/>
</dbReference>
<dbReference type="FunFam" id="3.30.420.40:FF:000004">
    <property type="entry name" value="Molecular chaperone DnaK"/>
    <property type="match status" value="1"/>
</dbReference>
<dbReference type="PROSITE" id="PS01036">
    <property type="entry name" value="HSP70_3"/>
    <property type="match status" value="1"/>
</dbReference>
<dbReference type="PROSITE" id="PS00297">
    <property type="entry name" value="HSP70_1"/>
    <property type="match status" value="1"/>
</dbReference>
<organism evidence="11 12">
    <name type="scientific">Ganoderma sinense ZZ0214-1</name>
    <dbReference type="NCBI Taxonomy" id="1077348"/>
    <lineage>
        <taxon>Eukaryota</taxon>
        <taxon>Fungi</taxon>
        <taxon>Dikarya</taxon>
        <taxon>Basidiomycota</taxon>
        <taxon>Agaricomycotina</taxon>
        <taxon>Agaricomycetes</taxon>
        <taxon>Polyporales</taxon>
        <taxon>Polyporaceae</taxon>
        <taxon>Ganoderma</taxon>
    </lineage>
</organism>
<sequence>MFAAARSLRLAATRSGNYAGLPRSMIARNMNSKVNGPVVGIDLGTTNSCVAVMEGKTAKVIENSEGARTTPSVVAFTKHGERLVGLPAKRQAVVNSANTVFAFKRLIGRKFSDPEVRQDAAHWPFKIVQKSDGRPAVEVMNGDKKQQFSSEELSAMVLTKMRDTAEQYLGKKVNHAVVTVPAYFNDAQRQATKDAGTVAGLDVLRVINEPTAAALAYGLDRADNSIIAVYDLGGGTFDISILEMQKGVFEVKSTNGDTHLGGEDFDIVLVEHILKEFQKESGLDLKGDPVAIQRIREAAEKAKIELSSTTQTEINLPFITADASGPKHINLKVMRSQFESLTSALIQRTVDPCKKALSDAGVKASEINEVILVGGMSRMPRVVETVKSIFGREPSKGVNPDEAVAIGAAIQGGVLAGNVTDILLLDVTPLSLGIETLGGIMTKLISRNTTIPTKKTQTFSTAADGQTAIEVKIFQGERELVRDNKLLGNFNLVGIPPAPKGVPQIDITFDIDADGIVHVTAKDKATNKDQSMTIASSSGLSDKDIERMVSEAEEYAESDKARKGLIEEANKADSVCADTEKAMNEFKDQIDATEKEKVAALIAELRELAVKGQAGDASVDADKIREKINETQQASLGLFQKVYEKRNADGAANAEQPASENKEEKKD</sequence>
<dbReference type="PRINTS" id="PR00301">
    <property type="entry name" value="HEATSHOCK70"/>
</dbReference>
<comment type="function">
    <text evidence="7">Required for the assembly of iron-sulfur (Fe/S) clusters in mitochondria. Assisted by the DnaJ-like co-chaperone jac1 and the nucleotide exchange factor mge1, it mediates ATP-dependent Fe-S cluster transfer from the scaffold proteins isu1/isu2 to grx5.</text>
</comment>
<comment type="subcellular location">
    <subcellularLocation>
        <location evidence="1">Mitochondrion matrix</location>
    </subcellularLocation>
</comment>
<dbReference type="Pfam" id="PF00012">
    <property type="entry name" value="HSP70"/>
    <property type="match status" value="1"/>
</dbReference>
<evidence type="ECO:0000256" key="2">
    <source>
        <dbReference type="ARBA" id="ARBA00007381"/>
    </source>
</evidence>
<dbReference type="FunFam" id="1.20.1270.10:FF:000007">
    <property type="entry name" value="Heat shock protein, mitochondrial"/>
    <property type="match status" value="1"/>
</dbReference>
<dbReference type="NCBIfam" id="TIGR02350">
    <property type="entry name" value="prok_dnaK"/>
    <property type="match status" value="1"/>
</dbReference>
<keyword evidence="4 9" id="KW-0067">ATP-binding</keyword>
<gene>
    <name evidence="11" type="ORF">GSI_04094</name>
</gene>
<dbReference type="GO" id="GO:0005524">
    <property type="term" value="F:ATP binding"/>
    <property type="evidence" value="ECO:0007669"/>
    <property type="project" value="UniProtKB-KW"/>
</dbReference>
<feature type="region of interest" description="Disordered" evidence="10">
    <location>
        <begin position="648"/>
        <end position="667"/>
    </location>
</feature>
<dbReference type="FunFam" id="2.60.34.10:FF:000014">
    <property type="entry name" value="Chaperone protein DnaK HSP70"/>
    <property type="match status" value="1"/>
</dbReference>
<accession>A0A2G8SI85</accession>
<dbReference type="GO" id="GO:0140662">
    <property type="term" value="F:ATP-dependent protein folding chaperone"/>
    <property type="evidence" value="ECO:0007669"/>
    <property type="project" value="InterPro"/>
</dbReference>
<evidence type="ECO:0000256" key="4">
    <source>
        <dbReference type="ARBA" id="ARBA00022840"/>
    </source>
</evidence>
<evidence type="ECO:0000256" key="7">
    <source>
        <dbReference type="ARBA" id="ARBA00059314"/>
    </source>
</evidence>
<dbReference type="EMBL" id="AYKW01000007">
    <property type="protein sequence ID" value="PIL33471.1"/>
    <property type="molecule type" value="Genomic_DNA"/>
</dbReference>
<dbReference type="InterPro" id="IPR029047">
    <property type="entry name" value="HSP70_peptide-bd_sf"/>
</dbReference>
<dbReference type="Proteomes" id="UP000230002">
    <property type="component" value="Unassembled WGS sequence"/>
</dbReference>
<dbReference type="HAMAP" id="MF_00332">
    <property type="entry name" value="DnaK"/>
    <property type="match status" value="1"/>
</dbReference>
<dbReference type="InterPro" id="IPR043129">
    <property type="entry name" value="ATPase_NBD"/>
</dbReference>
<dbReference type="STRING" id="1077348.A0A2G8SI85"/>
<evidence type="ECO:0000256" key="1">
    <source>
        <dbReference type="ARBA" id="ARBA00004305"/>
    </source>
</evidence>
<dbReference type="PANTHER" id="PTHR19375">
    <property type="entry name" value="HEAT SHOCK PROTEIN 70KDA"/>
    <property type="match status" value="1"/>
</dbReference>
<reference evidence="11 12" key="1">
    <citation type="journal article" date="2015" name="Sci. Rep.">
        <title>Chromosome-level genome map provides insights into diverse defense mechanisms in the medicinal fungus Ganoderma sinense.</title>
        <authorList>
            <person name="Zhu Y."/>
            <person name="Xu J."/>
            <person name="Sun C."/>
            <person name="Zhou S."/>
            <person name="Xu H."/>
            <person name="Nelson D.R."/>
            <person name="Qian J."/>
            <person name="Song J."/>
            <person name="Luo H."/>
            <person name="Xiang L."/>
            <person name="Li Y."/>
            <person name="Xu Z."/>
            <person name="Ji A."/>
            <person name="Wang L."/>
            <person name="Lu S."/>
            <person name="Hayward A."/>
            <person name="Sun W."/>
            <person name="Li X."/>
            <person name="Schwartz D.C."/>
            <person name="Wang Y."/>
            <person name="Chen S."/>
        </authorList>
    </citation>
    <scope>NUCLEOTIDE SEQUENCE [LARGE SCALE GENOMIC DNA]</scope>
    <source>
        <strain evidence="11 12">ZZ0214-1</strain>
    </source>
</reference>
<evidence type="ECO:0000313" key="11">
    <source>
        <dbReference type="EMBL" id="PIL33471.1"/>
    </source>
</evidence>
<keyword evidence="5" id="KW-0809">Transit peptide</keyword>
<dbReference type="OrthoDB" id="2401965at2759"/>
<dbReference type="PROSITE" id="PS00329">
    <property type="entry name" value="HSP70_2"/>
    <property type="match status" value="1"/>
</dbReference>